<proteinExistence type="predicted"/>
<dbReference type="Proteomes" id="UP001568894">
    <property type="component" value="Unassembled WGS sequence"/>
</dbReference>
<sequence>MDYTQSKHKKSNLRILVIRLLIRKASKLLRFLANKLKIRVIRVPIRKASELLGFKVNRVKILDDPRANSQSFRVKKIRFLEEEADLKLQN</sequence>
<keyword evidence="2" id="KW-1185">Reference proteome</keyword>
<evidence type="ECO:0008006" key="3">
    <source>
        <dbReference type="Google" id="ProtNLM"/>
    </source>
</evidence>
<accession>A0ABV4KFH0</accession>
<organism evidence="1 2">
    <name type="scientific">Flavobacterium frigidarium</name>
    <dbReference type="NCBI Taxonomy" id="99286"/>
    <lineage>
        <taxon>Bacteria</taxon>
        <taxon>Pseudomonadati</taxon>
        <taxon>Bacteroidota</taxon>
        <taxon>Flavobacteriia</taxon>
        <taxon>Flavobacteriales</taxon>
        <taxon>Flavobacteriaceae</taxon>
        <taxon>Flavobacterium</taxon>
    </lineage>
</organism>
<dbReference type="EMBL" id="JASMRN010000013">
    <property type="protein sequence ID" value="MEZ7516420.1"/>
    <property type="molecule type" value="Genomic_DNA"/>
</dbReference>
<reference evidence="1 2" key="1">
    <citation type="submission" date="2023-05" db="EMBL/GenBank/DDBJ databases">
        <title>Adaptations of aquatic viruses from atmosphere-close ecosystems of the Central Arctic Ocean.</title>
        <authorList>
            <person name="Rahlff J."/>
            <person name="Holmfeldt K."/>
        </authorList>
    </citation>
    <scope>NUCLEOTIDE SEQUENCE [LARGE SCALE GENOMIC DNA]</scope>
    <source>
        <strain evidence="1 2">Arc14</strain>
    </source>
</reference>
<gene>
    <name evidence="1" type="ORF">QO192_14145</name>
</gene>
<name>A0ABV4KFH0_9FLAO</name>
<evidence type="ECO:0000313" key="1">
    <source>
        <dbReference type="EMBL" id="MEZ7516420.1"/>
    </source>
</evidence>
<dbReference type="RefSeq" id="WP_371571633.1">
    <property type="nucleotide sequence ID" value="NZ_JASMRN010000013.1"/>
</dbReference>
<evidence type="ECO:0000313" key="2">
    <source>
        <dbReference type="Proteomes" id="UP001568894"/>
    </source>
</evidence>
<protein>
    <recommendedName>
        <fullName evidence="3">Ribosomal protein L30 ferredoxin-like fold domain-containing protein</fullName>
    </recommendedName>
</protein>
<comment type="caution">
    <text evidence="1">The sequence shown here is derived from an EMBL/GenBank/DDBJ whole genome shotgun (WGS) entry which is preliminary data.</text>
</comment>